<proteinExistence type="predicted"/>
<dbReference type="EMBL" id="CP003236">
    <property type="protein sequence ID" value="AFK53838.1"/>
    <property type="molecule type" value="Genomic_DNA"/>
</dbReference>
<evidence type="ECO:0000313" key="3">
    <source>
        <dbReference type="Proteomes" id="UP000005258"/>
    </source>
</evidence>
<feature type="compositionally biased region" description="Polar residues" evidence="1">
    <location>
        <begin position="40"/>
        <end position="50"/>
    </location>
</feature>
<protein>
    <submittedName>
        <fullName evidence="2">Uncharacterized protein</fullName>
    </submittedName>
</protein>
<organism evidence="2 3">
    <name type="scientific">Tistrella mobilis (strain KA081020-065)</name>
    <dbReference type="NCBI Taxonomy" id="1110502"/>
    <lineage>
        <taxon>Bacteria</taxon>
        <taxon>Pseudomonadati</taxon>
        <taxon>Pseudomonadota</taxon>
        <taxon>Alphaproteobacteria</taxon>
        <taxon>Geminicoccales</taxon>
        <taxon>Geminicoccaceae</taxon>
        <taxon>Tistrella</taxon>
    </lineage>
</organism>
<feature type="region of interest" description="Disordered" evidence="1">
    <location>
        <begin position="30"/>
        <end position="50"/>
    </location>
</feature>
<sequence length="50" mass="5754">MAHHVSRLSRECDVITDALRSLAHRMKASREHPSVAARNFQETANRNRLL</sequence>
<evidence type="ECO:0000256" key="1">
    <source>
        <dbReference type="SAM" id="MobiDB-lite"/>
    </source>
</evidence>
<dbReference type="AlphaFoldDB" id="I3TM50"/>
<keyword evidence="3" id="KW-1185">Reference proteome</keyword>
<evidence type="ECO:0000313" key="2">
    <source>
        <dbReference type="EMBL" id="AFK53838.1"/>
    </source>
</evidence>
<name>I3TM50_TISMK</name>
<reference evidence="2 3" key="1">
    <citation type="journal article" date="2012" name="J. Am. Chem. Soc.">
        <title>Bacterial biosynthesis and maturation of the didemnin anti-cancer agents.</title>
        <authorList>
            <person name="Xu Y."/>
            <person name="Kersten R.D."/>
            <person name="Nam S.J."/>
            <person name="Lu L."/>
            <person name="Al-Suwailem A.M."/>
            <person name="Zheng H."/>
            <person name="Fenical W."/>
            <person name="Dorrestein P.C."/>
            <person name="Moore B.S."/>
            <person name="Qian P.Y."/>
        </authorList>
    </citation>
    <scope>NUCLEOTIDE SEQUENCE [LARGE SCALE GENOMIC DNA]</scope>
    <source>
        <strain evidence="2 3">KA081020-065</strain>
    </source>
</reference>
<dbReference type="KEGG" id="tmo:TMO_2000"/>
<dbReference type="RefSeq" id="WP_014745516.1">
    <property type="nucleotide sequence ID" value="NC_017956.1"/>
</dbReference>
<dbReference type="HOGENOM" id="CLU_3123779_0_0_5"/>
<dbReference type="Proteomes" id="UP000005258">
    <property type="component" value="Chromosome"/>
</dbReference>
<accession>I3TM50</accession>
<gene>
    <name evidence="2" type="ordered locus">TMO_2000</name>
</gene>